<keyword evidence="1" id="KW-0812">Transmembrane</keyword>
<accession>A0A396BX41</accession>
<name>A0A396BX41_BACFG</name>
<dbReference type="Proteomes" id="UP000266644">
    <property type="component" value="Unassembled WGS sequence"/>
</dbReference>
<reference evidence="2 3" key="1">
    <citation type="submission" date="2018-08" db="EMBL/GenBank/DDBJ databases">
        <title>A genome reference for cultivated species of the human gut microbiota.</title>
        <authorList>
            <person name="Zou Y."/>
            <person name="Xue W."/>
            <person name="Luo G."/>
        </authorList>
    </citation>
    <scope>NUCLEOTIDE SEQUENCE [LARGE SCALE GENOMIC DNA]</scope>
    <source>
        <strain evidence="2 3">AM18-6</strain>
    </source>
</reference>
<evidence type="ECO:0000313" key="3">
    <source>
        <dbReference type="Proteomes" id="UP000266644"/>
    </source>
</evidence>
<dbReference type="Pfam" id="PF17561">
    <property type="entry name" value="TssO"/>
    <property type="match status" value="1"/>
</dbReference>
<dbReference type="AlphaFoldDB" id="A0A396BX41"/>
<keyword evidence="1" id="KW-0472">Membrane</keyword>
<sequence>MEKNKQPQTTNSREKLIGFLYVLILFTVATFICCVILFRYNTNFKIFSRKDFVIIKMERIRNFQQIQNKEFIIIDSLYNSIHAYNPGITALYEENDIKYLLNEMKDIYERSPWDKRYKAFYHTAGFYEMWFTDKKELWSKQENVAKFKANLEQCEIGLQNKKDELRNLKK</sequence>
<evidence type="ECO:0008006" key="4">
    <source>
        <dbReference type="Google" id="ProtNLM"/>
    </source>
</evidence>
<organism evidence="2 3">
    <name type="scientific">Bacteroides fragilis</name>
    <dbReference type="NCBI Taxonomy" id="817"/>
    <lineage>
        <taxon>Bacteria</taxon>
        <taxon>Pseudomonadati</taxon>
        <taxon>Bacteroidota</taxon>
        <taxon>Bacteroidia</taxon>
        <taxon>Bacteroidales</taxon>
        <taxon>Bacteroidaceae</taxon>
        <taxon>Bacteroides</taxon>
    </lineage>
</organism>
<feature type="transmembrane region" description="Helical" evidence="1">
    <location>
        <begin position="20"/>
        <end position="40"/>
    </location>
</feature>
<proteinExistence type="predicted"/>
<protein>
    <recommendedName>
        <fullName evidence="4">Type VI secretion system transmembrane protein TssO</fullName>
    </recommendedName>
</protein>
<gene>
    <name evidence="2" type="ORF">DW228_18380</name>
</gene>
<evidence type="ECO:0000313" key="2">
    <source>
        <dbReference type="EMBL" id="RHH07901.1"/>
    </source>
</evidence>
<dbReference type="RefSeq" id="WP_122330585.1">
    <property type="nucleotide sequence ID" value="NZ_JAQDYY010000019.1"/>
</dbReference>
<dbReference type="EMBL" id="QRJE01000032">
    <property type="protein sequence ID" value="RHH07901.1"/>
    <property type="molecule type" value="Genomic_DNA"/>
</dbReference>
<evidence type="ECO:0000256" key="1">
    <source>
        <dbReference type="SAM" id="Phobius"/>
    </source>
</evidence>
<dbReference type="InterPro" id="IPR039449">
    <property type="entry name" value="TssO"/>
</dbReference>
<keyword evidence="1" id="KW-1133">Transmembrane helix</keyword>
<comment type="caution">
    <text evidence="2">The sequence shown here is derived from an EMBL/GenBank/DDBJ whole genome shotgun (WGS) entry which is preliminary data.</text>
</comment>